<sequence length="90" mass="10404">MRGINLVKNNSSQKLRHKAIEEFCRVEEAISASKQEKWSKLCGKLDQKKEHPSIGTCSSYSTILFGIRGVDYKTNRCIDRKLDLHLMVHR</sequence>
<evidence type="ECO:0000313" key="2">
    <source>
        <dbReference type="Proteomes" id="UP000886998"/>
    </source>
</evidence>
<protein>
    <submittedName>
        <fullName evidence="1">Uncharacterized protein</fullName>
    </submittedName>
</protein>
<proteinExistence type="predicted"/>
<dbReference type="AlphaFoldDB" id="A0A8X6XK27"/>
<reference evidence="1" key="1">
    <citation type="submission" date="2020-08" db="EMBL/GenBank/DDBJ databases">
        <title>Multicomponent nature underlies the extraordinary mechanical properties of spider dragline silk.</title>
        <authorList>
            <person name="Kono N."/>
            <person name="Nakamura H."/>
            <person name="Mori M."/>
            <person name="Yoshida Y."/>
            <person name="Ohtoshi R."/>
            <person name="Malay A.D."/>
            <person name="Moran D.A.P."/>
            <person name="Tomita M."/>
            <person name="Numata K."/>
            <person name="Arakawa K."/>
        </authorList>
    </citation>
    <scope>NUCLEOTIDE SEQUENCE</scope>
</reference>
<accession>A0A8X6XK27</accession>
<gene>
    <name evidence="1" type="ORF">TNIN_184541</name>
</gene>
<comment type="caution">
    <text evidence="1">The sequence shown here is derived from an EMBL/GenBank/DDBJ whole genome shotgun (WGS) entry which is preliminary data.</text>
</comment>
<evidence type="ECO:0000313" key="1">
    <source>
        <dbReference type="EMBL" id="GFY54636.1"/>
    </source>
</evidence>
<name>A0A8X6XK27_9ARAC</name>
<dbReference type="EMBL" id="BMAV01009968">
    <property type="protein sequence ID" value="GFY54636.1"/>
    <property type="molecule type" value="Genomic_DNA"/>
</dbReference>
<organism evidence="1 2">
    <name type="scientific">Trichonephila inaurata madagascariensis</name>
    <dbReference type="NCBI Taxonomy" id="2747483"/>
    <lineage>
        <taxon>Eukaryota</taxon>
        <taxon>Metazoa</taxon>
        <taxon>Ecdysozoa</taxon>
        <taxon>Arthropoda</taxon>
        <taxon>Chelicerata</taxon>
        <taxon>Arachnida</taxon>
        <taxon>Araneae</taxon>
        <taxon>Araneomorphae</taxon>
        <taxon>Entelegynae</taxon>
        <taxon>Araneoidea</taxon>
        <taxon>Nephilidae</taxon>
        <taxon>Trichonephila</taxon>
        <taxon>Trichonephila inaurata</taxon>
    </lineage>
</organism>
<keyword evidence="2" id="KW-1185">Reference proteome</keyword>
<dbReference type="Proteomes" id="UP000886998">
    <property type="component" value="Unassembled WGS sequence"/>
</dbReference>